<comment type="function">
    <text evidence="5">Catalyzes the oxidation of either pyridoxine 5'-phosphate (PNP) or pyridoxamine 5'-phosphate (PMP) into pyridoxal 5'-phosphate (PLP).</text>
</comment>
<comment type="pathway">
    <text evidence="5">Cofactor metabolism; pyridoxal 5'-phosphate salvage; pyridoxal 5'-phosphate from pyridoxine 5'-phosphate: step 1/1.</text>
</comment>
<feature type="binding site" evidence="5 7">
    <location>
        <position position="105"/>
    </location>
    <ligand>
        <name>FMN</name>
        <dbReference type="ChEBI" id="CHEBI:58210"/>
    </ligand>
</feature>
<dbReference type="HAMAP" id="MF_01629">
    <property type="entry name" value="PdxH"/>
    <property type="match status" value="1"/>
</dbReference>
<dbReference type="GO" id="GO:0008615">
    <property type="term" value="P:pyridoxine biosynthetic process"/>
    <property type="evidence" value="ECO:0007669"/>
    <property type="project" value="UniProtKB-UniRule"/>
</dbReference>
<feature type="binding site" evidence="5 7">
    <location>
        <begin position="140"/>
        <end position="141"/>
    </location>
    <ligand>
        <name>FMN</name>
        <dbReference type="ChEBI" id="CHEBI:58210"/>
    </ligand>
</feature>
<feature type="binding site" evidence="5 6">
    <location>
        <position position="131"/>
    </location>
    <ligand>
        <name>substrate</name>
    </ligand>
</feature>
<organism evidence="10 11">
    <name type="scientific">Paraglaciecola arctica BSs20135</name>
    <dbReference type="NCBI Taxonomy" id="493475"/>
    <lineage>
        <taxon>Bacteria</taxon>
        <taxon>Pseudomonadati</taxon>
        <taxon>Pseudomonadota</taxon>
        <taxon>Gammaproteobacteria</taxon>
        <taxon>Alteromonadales</taxon>
        <taxon>Alteromonadaceae</taxon>
        <taxon>Paraglaciecola</taxon>
    </lineage>
</organism>
<evidence type="ECO:0000313" key="10">
    <source>
        <dbReference type="EMBL" id="GAC20928.1"/>
    </source>
</evidence>
<comment type="subunit">
    <text evidence="5">Homodimer.</text>
</comment>
<keyword evidence="3 5" id="KW-0288">FMN</keyword>
<sequence>MRSISDIRRDYTQAGLDVDDLTPEPFALFERWLKNAVDANLADPTAMTIATVDKTGQPSQRIVLLKGFDETGFVFYTNTGSKKAQDLSHNSKISLHFPWHMLDRQVKVSGIAQQISSVDVAKYFLSRPKPSQIAAWASAQSRPINSKQLLMQKFAEAKAKFAKGEVPLPSFWGGYRVVAHEIEFWQGGEHRLHDRFVYTKTPEGNWQSERLMP</sequence>
<dbReference type="GO" id="GO:0010181">
    <property type="term" value="F:FMN binding"/>
    <property type="evidence" value="ECO:0007669"/>
    <property type="project" value="UniProtKB-UniRule"/>
</dbReference>
<dbReference type="RefSeq" id="WP_007623360.1">
    <property type="nucleotide sequence ID" value="NZ_BAEO01000056.1"/>
</dbReference>
<dbReference type="Gene3D" id="2.30.110.10">
    <property type="entry name" value="Electron Transport, Fmn-binding Protein, Chain A"/>
    <property type="match status" value="1"/>
</dbReference>
<evidence type="ECO:0000256" key="7">
    <source>
        <dbReference type="PIRSR" id="PIRSR000190-2"/>
    </source>
</evidence>
<dbReference type="Pfam" id="PF10590">
    <property type="entry name" value="PNP_phzG_C"/>
    <property type="match status" value="1"/>
</dbReference>
<dbReference type="PANTHER" id="PTHR10851">
    <property type="entry name" value="PYRIDOXINE-5-PHOSPHATE OXIDASE"/>
    <property type="match status" value="1"/>
</dbReference>
<dbReference type="STRING" id="493475.GARC_3981"/>
<comment type="pathway">
    <text evidence="5">Cofactor metabolism; pyridoxal 5'-phosphate salvage; pyridoxal 5'-phosphate from pyridoxamine 5'-phosphate: step 1/1.</text>
</comment>
<keyword evidence="2 5" id="KW-0285">Flavoprotein</keyword>
<dbReference type="EMBL" id="BAEO01000056">
    <property type="protein sequence ID" value="GAC20928.1"/>
    <property type="molecule type" value="Genomic_DNA"/>
</dbReference>
<feature type="binding site" evidence="5 7">
    <location>
        <position position="195"/>
    </location>
    <ligand>
        <name>FMN</name>
        <dbReference type="ChEBI" id="CHEBI:58210"/>
    </ligand>
</feature>
<evidence type="ECO:0000259" key="8">
    <source>
        <dbReference type="Pfam" id="PF01243"/>
    </source>
</evidence>
<comment type="similarity">
    <text evidence="1 5">Belongs to the pyridoxamine 5'-phosphate oxidase family.</text>
</comment>
<dbReference type="eggNOG" id="COG0259">
    <property type="taxonomic scope" value="Bacteria"/>
</dbReference>
<comment type="catalytic activity">
    <reaction evidence="5">
        <text>pyridoxamine 5'-phosphate + O2 + H2O = pyridoxal 5'-phosphate + H2O2 + NH4(+)</text>
        <dbReference type="Rhea" id="RHEA:15817"/>
        <dbReference type="ChEBI" id="CHEBI:15377"/>
        <dbReference type="ChEBI" id="CHEBI:15379"/>
        <dbReference type="ChEBI" id="CHEBI:16240"/>
        <dbReference type="ChEBI" id="CHEBI:28938"/>
        <dbReference type="ChEBI" id="CHEBI:58451"/>
        <dbReference type="ChEBI" id="CHEBI:597326"/>
        <dbReference type="EC" id="1.4.3.5"/>
    </reaction>
</comment>
<comment type="catalytic activity">
    <reaction evidence="5">
        <text>pyridoxine 5'-phosphate + O2 = pyridoxal 5'-phosphate + H2O2</text>
        <dbReference type="Rhea" id="RHEA:15149"/>
        <dbReference type="ChEBI" id="CHEBI:15379"/>
        <dbReference type="ChEBI" id="CHEBI:16240"/>
        <dbReference type="ChEBI" id="CHEBI:58589"/>
        <dbReference type="ChEBI" id="CHEBI:597326"/>
        <dbReference type="EC" id="1.4.3.5"/>
    </reaction>
</comment>
<feature type="binding site" evidence="5 7">
    <location>
        <begin position="76"/>
        <end position="77"/>
    </location>
    <ligand>
        <name>FMN</name>
        <dbReference type="ChEBI" id="CHEBI:58210"/>
    </ligand>
</feature>
<accession>K6YW31</accession>
<feature type="binding site" evidence="5 6">
    <location>
        <position position="66"/>
    </location>
    <ligand>
        <name>substrate</name>
    </ligand>
</feature>
<dbReference type="NCBIfam" id="NF004231">
    <property type="entry name" value="PRK05679.1"/>
    <property type="match status" value="1"/>
</dbReference>
<dbReference type="InterPro" id="IPR012349">
    <property type="entry name" value="Split_barrel_FMN-bd"/>
</dbReference>
<feature type="domain" description="Pyridoxamine 5'-phosphate oxidase N-terminal" evidence="8">
    <location>
        <begin position="34"/>
        <end position="158"/>
    </location>
</feature>
<feature type="domain" description="Pyridoxine 5'-phosphate oxidase dimerisation C-terminal" evidence="9">
    <location>
        <begin position="172"/>
        <end position="213"/>
    </location>
</feature>
<keyword evidence="5" id="KW-0664">Pyridoxine biosynthesis</keyword>
<evidence type="ECO:0000313" key="11">
    <source>
        <dbReference type="Proteomes" id="UP000006327"/>
    </source>
</evidence>
<proteinExistence type="inferred from homology"/>
<reference evidence="10 11" key="1">
    <citation type="journal article" date="2017" name="Antonie Van Leeuwenhoek">
        <title>Rhizobium rhizosphaerae sp. nov., a novel species isolated from rice rhizosphere.</title>
        <authorList>
            <person name="Zhao J.J."/>
            <person name="Zhang J."/>
            <person name="Zhang R.J."/>
            <person name="Zhang C.W."/>
            <person name="Yin H.Q."/>
            <person name="Zhang X.X."/>
        </authorList>
    </citation>
    <scope>NUCLEOTIDE SEQUENCE [LARGE SCALE GENOMIC DNA]</scope>
    <source>
        <strain evidence="10 11">BSs20135</strain>
    </source>
</reference>
<dbReference type="PANTHER" id="PTHR10851:SF0">
    <property type="entry name" value="PYRIDOXINE-5'-PHOSPHATE OXIDASE"/>
    <property type="match status" value="1"/>
</dbReference>
<dbReference type="PROSITE" id="PS01064">
    <property type="entry name" value="PYRIDOX_OXIDASE"/>
    <property type="match status" value="1"/>
</dbReference>
<feature type="binding site" evidence="5 6">
    <location>
        <position position="123"/>
    </location>
    <ligand>
        <name>substrate</name>
    </ligand>
</feature>
<feature type="binding site" evidence="5 7">
    <location>
        <begin position="61"/>
        <end position="66"/>
    </location>
    <ligand>
        <name>FMN</name>
        <dbReference type="ChEBI" id="CHEBI:58210"/>
    </ligand>
</feature>
<dbReference type="AlphaFoldDB" id="K6YW31"/>
<protein>
    <recommendedName>
        <fullName evidence="5">Pyridoxine/pyridoxamine 5'-phosphate oxidase</fullName>
        <ecNumber evidence="5">1.4.3.5</ecNumber>
    </recommendedName>
    <alternativeName>
        <fullName evidence="5">PNP/PMP oxidase</fullName>
        <shortName evidence="5">PNPOx</shortName>
    </alternativeName>
    <alternativeName>
        <fullName evidence="5">Pyridoxal 5'-phosphate synthase</fullName>
    </alternativeName>
</protein>
<evidence type="ECO:0000256" key="5">
    <source>
        <dbReference type="HAMAP-Rule" id="MF_01629"/>
    </source>
</evidence>
<feature type="binding site" evidence="5 7">
    <location>
        <position position="83"/>
    </location>
    <ligand>
        <name>FMN</name>
        <dbReference type="ChEBI" id="CHEBI:58210"/>
    </ligand>
</feature>
<comment type="cofactor">
    <cofactor evidence="5 7">
        <name>FMN</name>
        <dbReference type="ChEBI" id="CHEBI:58210"/>
    </cofactor>
    <text evidence="5 7">Binds 1 FMN per subunit.</text>
</comment>
<feature type="binding site" evidence="6">
    <location>
        <begin position="8"/>
        <end position="11"/>
    </location>
    <ligand>
        <name>substrate</name>
    </ligand>
</feature>
<evidence type="ECO:0000256" key="3">
    <source>
        <dbReference type="ARBA" id="ARBA00022643"/>
    </source>
</evidence>
<name>K6YW31_9ALTE</name>
<comment type="caution">
    <text evidence="10">The sequence shown here is derived from an EMBL/GenBank/DDBJ whole genome shotgun (WGS) entry which is preliminary data.</text>
</comment>
<keyword evidence="4 5" id="KW-0560">Oxidoreductase</keyword>
<evidence type="ECO:0000259" key="9">
    <source>
        <dbReference type="Pfam" id="PF10590"/>
    </source>
</evidence>
<dbReference type="EC" id="1.4.3.5" evidence="5"/>
<dbReference type="GO" id="GO:0004733">
    <property type="term" value="F:pyridoxamine phosphate oxidase activity"/>
    <property type="evidence" value="ECO:0007669"/>
    <property type="project" value="UniProtKB-UniRule"/>
</dbReference>
<dbReference type="OrthoDB" id="9780392at2"/>
<dbReference type="Pfam" id="PF01243">
    <property type="entry name" value="PNPOx_N"/>
    <property type="match status" value="1"/>
</dbReference>
<evidence type="ECO:0000256" key="6">
    <source>
        <dbReference type="PIRSR" id="PIRSR000190-1"/>
    </source>
</evidence>
<evidence type="ECO:0000256" key="2">
    <source>
        <dbReference type="ARBA" id="ARBA00022630"/>
    </source>
</evidence>
<feature type="binding site" evidence="5 6">
    <location>
        <begin position="191"/>
        <end position="193"/>
    </location>
    <ligand>
        <name>substrate</name>
    </ligand>
</feature>
<dbReference type="NCBIfam" id="TIGR00558">
    <property type="entry name" value="pdxH"/>
    <property type="match status" value="1"/>
</dbReference>
<dbReference type="InterPro" id="IPR000659">
    <property type="entry name" value="Pyridox_Oxase"/>
</dbReference>
<feature type="binding site" evidence="5 7">
    <location>
        <position position="82"/>
    </location>
    <ligand>
        <name>FMN</name>
        <dbReference type="ChEBI" id="CHEBI:58210"/>
    </ligand>
</feature>
<dbReference type="PIRSF" id="PIRSF000190">
    <property type="entry name" value="Pyd_amn-ph_oxd"/>
    <property type="match status" value="1"/>
</dbReference>
<dbReference type="InterPro" id="IPR019576">
    <property type="entry name" value="Pyridoxamine_oxidase_dimer_C"/>
</dbReference>
<dbReference type="InterPro" id="IPR011576">
    <property type="entry name" value="Pyridox_Oxase_N"/>
</dbReference>
<feature type="binding site" evidence="5 7">
    <location>
        <position position="185"/>
    </location>
    <ligand>
        <name>FMN</name>
        <dbReference type="ChEBI" id="CHEBI:58210"/>
    </ligand>
</feature>
<dbReference type="Proteomes" id="UP000006327">
    <property type="component" value="Unassembled WGS sequence"/>
</dbReference>
<evidence type="ECO:0000256" key="4">
    <source>
        <dbReference type="ARBA" id="ARBA00023002"/>
    </source>
</evidence>
<gene>
    <name evidence="5 10" type="primary">pdxH</name>
    <name evidence="10" type="ORF">GARC_3981</name>
</gene>
<keyword evidence="11" id="KW-1185">Reference proteome</keyword>
<dbReference type="UniPathway" id="UPA01068">
    <property type="reaction ID" value="UER00304"/>
</dbReference>
<feature type="binding site" evidence="5 6">
    <location>
        <position position="127"/>
    </location>
    <ligand>
        <name>substrate</name>
    </ligand>
</feature>
<evidence type="ECO:0000256" key="1">
    <source>
        <dbReference type="ARBA" id="ARBA00007301"/>
    </source>
</evidence>
<dbReference type="SUPFAM" id="SSF50475">
    <property type="entry name" value="FMN-binding split barrel"/>
    <property type="match status" value="1"/>
</dbReference>
<dbReference type="InterPro" id="IPR019740">
    <property type="entry name" value="Pyridox_Oxase_CS"/>
</dbReference>